<proteinExistence type="predicted"/>
<keyword evidence="3" id="KW-1185">Reference proteome</keyword>
<sequence length="68" mass="7558">MRKAVEDDQWQSVLPKSSHREHNKNLSVLSCLVLLGDVVLCPSVQENVPTLTMKENGVDLGVDYGNCF</sequence>
<evidence type="ECO:0000313" key="2">
    <source>
        <dbReference type="EMBL" id="KAK4292739.1"/>
    </source>
</evidence>
<reference evidence="2" key="1">
    <citation type="submission" date="2023-11" db="EMBL/GenBank/DDBJ databases">
        <title>Genome assemblies of two species of porcelain crab, Petrolisthes cinctipes and Petrolisthes manimaculis (Anomura: Porcellanidae).</title>
        <authorList>
            <person name="Angst P."/>
        </authorList>
    </citation>
    <scope>NUCLEOTIDE SEQUENCE</scope>
    <source>
        <strain evidence="2">PB745_02</strain>
        <tissue evidence="2">Gill</tissue>
    </source>
</reference>
<protein>
    <submittedName>
        <fullName evidence="2">Uncharacterized protein</fullName>
    </submittedName>
</protein>
<dbReference type="EMBL" id="JAWZYT010004744">
    <property type="protein sequence ID" value="KAK4292739.1"/>
    <property type="molecule type" value="Genomic_DNA"/>
</dbReference>
<name>A0AAE1NP89_9EUCA</name>
<gene>
    <name evidence="2" type="ORF">Pmani_034513</name>
</gene>
<evidence type="ECO:0000313" key="3">
    <source>
        <dbReference type="Proteomes" id="UP001292094"/>
    </source>
</evidence>
<evidence type="ECO:0000256" key="1">
    <source>
        <dbReference type="SAM" id="MobiDB-lite"/>
    </source>
</evidence>
<accession>A0AAE1NP89</accession>
<dbReference type="Proteomes" id="UP001292094">
    <property type="component" value="Unassembled WGS sequence"/>
</dbReference>
<organism evidence="2 3">
    <name type="scientific">Petrolisthes manimaculis</name>
    <dbReference type="NCBI Taxonomy" id="1843537"/>
    <lineage>
        <taxon>Eukaryota</taxon>
        <taxon>Metazoa</taxon>
        <taxon>Ecdysozoa</taxon>
        <taxon>Arthropoda</taxon>
        <taxon>Crustacea</taxon>
        <taxon>Multicrustacea</taxon>
        <taxon>Malacostraca</taxon>
        <taxon>Eumalacostraca</taxon>
        <taxon>Eucarida</taxon>
        <taxon>Decapoda</taxon>
        <taxon>Pleocyemata</taxon>
        <taxon>Anomura</taxon>
        <taxon>Galatheoidea</taxon>
        <taxon>Porcellanidae</taxon>
        <taxon>Petrolisthes</taxon>
    </lineage>
</organism>
<dbReference type="AlphaFoldDB" id="A0AAE1NP89"/>
<comment type="caution">
    <text evidence="2">The sequence shown here is derived from an EMBL/GenBank/DDBJ whole genome shotgun (WGS) entry which is preliminary data.</text>
</comment>
<feature type="region of interest" description="Disordered" evidence="1">
    <location>
        <begin position="1"/>
        <end position="21"/>
    </location>
</feature>